<dbReference type="InterPro" id="IPR042097">
    <property type="entry name" value="Aminopeptidase_N-like_N_sf"/>
</dbReference>
<dbReference type="AlphaFoldDB" id="A0A433DFX9"/>
<dbReference type="SUPFAM" id="SSF48371">
    <property type="entry name" value="ARM repeat"/>
    <property type="match status" value="1"/>
</dbReference>
<dbReference type="GO" id="GO:0008270">
    <property type="term" value="F:zinc ion binding"/>
    <property type="evidence" value="ECO:0007669"/>
    <property type="project" value="InterPro"/>
</dbReference>
<dbReference type="InterPro" id="IPR050344">
    <property type="entry name" value="Peptidase_M1_aminopeptidases"/>
</dbReference>
<feature type="domain" description="Aminopeptidase N-like N-terminal" evidence="4">
    <location>
        <begin position="137"/>
        <end position="251"/>
    </location>
</feature>
<dbReference type="InterPro" id="IPR016024">
    <property type="entry name" value="ARM-type_fold"/>
</dbReference>
<sequence length="921" mass="104274">MAIGKRDLIMYIHVTLPGFIPRNAQPHPHSSGSHDSKTQPMPQNCCINLRESQDYAASAGGDFASAQAFSHYAPNIVIEPVHLDISLHFDDLAEETTRIKVITTFRHSRGELIESVNDRKSITLNGVAFEDLTVTTPGVSHVYDGEHLKLVWDTPFNAGEDRHVTVEYKVKAPIAGLYFSKPDSFPIGVKWAITDHETEKARYWLACVDFPTVRTTLTWHITAPAELTSLANGRLESEDVKDGFKTTHWKLDHRWWVCPSYLICFAVGQLIEYDDGEVDGIPIKYYTAKGNDPQDLHRSFGRTPEMIKWLQKKIDYKFPWPKYYQIALPGIGGAMENISLVTWTDTLLIDETLATERKAWIETINIHEMAHTYFGDLLVIRFFEHAWLKESWATYIEACEYWCRGVLSRWVEDLGEADEYRYQMYLKARNYIFECGGYMRPIVCRKYDSSWDLFDSHTYPGGCWRLHMLRHLIGTSCFWRGVHRYVRDHAGKTVVTHDLQTALETESGVNLTRFFDQFIYSKGYPRLKGNYDYSRDSGNRVRITLSQQQQDDAAGIPLFAFPVDVEIVDDAGGRHVQTIMFDREARQVAVFFLPERRKPARVRVDPQGKVLHTLEMSADEEILENVAAGAEDVVSRMWAYAELVKIGTRGAIKKVGRLVAKEKFYGVKIKVAQSLAAARTAIAIDLLAELISAETDPQAMSSVVDAASGIRDPVIRDAVLKLLTRENLPAHGSALAVLGAQKNPDDLSYLLQVAKDDTKIGQHGIVRSSALMALGLHRSEEAFQYLLNRVGYRVEPLQSRPAAISALAGSADWQEKRFKNRAIEVITNLLRDPDRNVRISAVNALVSLDARGAQADIASVRSTIAANEHSWLDRRMASLRAGPGGEKAHREQIERLEERVRKLESRLAEKEAKEKEEEEKK</sequence>
<dbReference type="Gene3D" id="2.60.40.1730">
    <property type="entry name" value="tricorn interacting facor f3 domain"/>
    <property type="match status" value="1"/>
</dbReference>
<dbReference type="Pfam" id="PF17900">
    <property type="entry name" value="Peptidase_M1_N"/>
    <property type="match status" value="1"/>
</dbReference>
<dbReference type="Pfam" id="PF01433">
    <property type="entry name" value="Peptidase_M1"/>
    <property type="match status" value="1"/>
</dbReference>
<gene>
    <name evidence="5" type="ORF">BC936DRAFT_141615</name>
</gene>
<dbReference type="PANTHER" id="PTHR11533:SF299">
    <property type="entry name" value="AMINOPEPTIDASE"/>
    <property type="match status" value="1"/>
</dbReference>
<dbReference type="SUPFAM" id="SSF63737">
    <property type="entry name" value="Leukotriene A4 hydrolase N-terminal domain"/>
    <property type="match status" value="1"/>
</dbReference>
<keyword evidence="6" id="KW-1185">Reference proteome</keyword>
<dbReference type="SUPFAM" id="SSF55486">
    <property type="entry name" value="Metalloproteases ('zincins'), catalytic domain"/>
    <property type="match status" value="1"/>
</dbReference>
<dbReference type="GO" id="GO:0070006">
    <property type="term" value="F:metalloaminopeptidase activity"/>
    <property type="evidence" value="ECO:0007669"/>
    <property type="project" value="TreeGrafter"/>
</dbReference>
<dbReference type="InterPro" id="IPR027268">
    <property type="entry name" value="Peptidase_M4/M1_CTD_sf"/>
</dbReference>
<dbReference type="OrthoDB" id="79562at2759"/>
<evidence type="ECO:0000256" key="2">
    <source>
        <dbReference type="SAM" id="MobiDB-lite"/>
    </source>
</evidence>
<reference evidence="5 6" key="1">
    <citation type="journal article" date="2018" name="New Phytol.">
        <title>Phylogenomics of Endogonaceae and evolution of mycorrhizas within Mucoromycota.</title>
        <authorList>
            <person name="Chang Y."/>
            <person name="Desiro A."/>
            <person name="Na H."/>
            <person name="Sandor L."/>
            <person name="Lipzen A."/>
            <person name="Clum A."/>
            <person name="Barry K."/>
            <person name="Grigoriev I.V."/>
            <person name="Martin F.M."/>
            <person name="Stajich J.E."/>
            <person name="Smith M.E."/>
            <person name="Bonito G."/>
            <person name="Spatafora J.W."/>
        </authorList>
    </citation>
    <scope>NUCLEOTIDE SEQUENCE [LARGE SCALE GENOMIC DNA]</scope>
    <source>
        <strain evidence="5 6">GMNB39</strain>
    </source>
</reference>
<dbReference type="GO" id="GO:0043171">
    <property type="term" value="P:peptide catabolic process"/>
    <property type="evidence" value="ECO:0007669"/>
    <property type="project" value="TreeGrafter"/>
</dbReference>
<dbReference type="InterPro" id="IPR014782">
    <property type="entry name" value="Peptidase_M1_dom"/>
</dbReference>
<dbReference type="CDD" id="cd09603">
    <property type="entry name" value="M1_APN_like"/>
    <property type="match status" value="1"/>
</dbReference>
<feature type="region of interest" description="Disordered" evidence="2">
    <location>
        <begin position="22"/>
        <end position="42"/>
    </location>
</feature>
<feature type="domain" description="Peptidase M1 membrane alanine aminopeptidase" evidence="3">
    <location>
        <begin position="301"/>
        <end position="518"/>
    </location>
</feature>
<name>A0A433DFX9_9FUNG</name>
<feature type="coiled-coil region" evidence="1">
    <location>
        <begin position="886"/>
        <end position="920"/>
    </location>
</feature>
<dbReference type="GO" id="GO:0005737">
    <property type="term" value="C:cytoplasm"/>
    <property type="evidence" value="ECO:0007669"/>
    <property type="project" value="TreeGrafter"/>
</dbReference>
<dbReference type="PANTHER" id="PTHR11533">
    <property type="entry name" value="PROTEASE M1 ZINC METALLOPROTEASE"/>
    <property type="match status" value="1"/>
</dbReference>
<dbReference type="GO" id="GO:0042277">
    <property type="term" value="F:peptide binding"/>
    <property type="evidence" value="ECO:0007669"/>
    <property type="project" value="TreeGrafter"/>
</dbReference>
<dbReference type="InterPro" id="IPR045357">
    <property type="entry name" value="Aminopeptidase_N-like_N"/>
</dbReference>
<evidence type="ECO:0000256" key="1">
    <source>
        <dbReference type="SAM" id="Coils"/>
    </source>
</evidence>
<dbReference type="GO" id="GO:0006508">
    <property type="term" value="P:proteolysis"/>
    <property type="evidence" value="ECO:0007669"/>
    <property type="project" value="TreeGrafter"/>
</dbReference>
<dbReference type="Gene3D" id="1.10.390.10">
    <property type="entry name" value="Neutral Protease Domain 2"/>
    <property type="match status" value="1"/>
</dbReference>
<evidence type="ECO:0000313" key="6">
    <source>
        <dbReference type="Proteomes" id="UP000268093"/>
    </source>
</evidence>
<dbReference type="GO" id="GO:0005615">
    <property type="term" value="C:extracellular space"/>
    <property type="evidence" value="ECO:0007669"/>
    <property type="project" value="TreeGrafter"/>
</dbReference>
<dbReference type="InterPro" id="IPR011989">
    <property type="entry name" value="ARM-like"/>
</dbReference>
<dbReference type="Proteomes" id="UP000268093">
    <property type="component" value="Unassembled WGS sequence"/>
</dbReference>
<proteinExistence type="predicted"/>
<organism evidence="5 6">
    <name type="scientific">Jimgerdemannia flammicorona</name>
    <dbReference type="NCBI Taxonomy" id="994334"/>
    <lineage>
        <taxon>Eukaryota</taxon>
        <taxon>Fungi</taxon>
        <taxon>Fungi incertae sedis</taxon>
        <taxon>Mucoromycota</taxon>
        <taxon>Mucoromycotina</taxon>
        <taxon>Endogonomycetes</taxon>
        <taxon>Endogonales</taxon>
        <taxon>Endogonaceae</taxon>
        <taxon>Jimgerdemannia</taxon>
    </lineage>
</organism>
<dbReference type="GO" id="GO:0016020">
    <property type="term" value="C:membrane"/>
    <property type="evidence" value="ECO:0007669"/>
    <property type="project" value="TreeGrafter"/>
</dbReference>
<accession>A0A433DFX9</accession>
<dbReference type="EMBL" id="RBNI01002010">
    <property type="protein sequence ID" value="RUP49751.1"/>
    <property type="molecule type" value="Genomic_DNA"/>
</dbReference>
<protein>
    <submittedName>
        <fullName evidence="5">Uncharacterized protein</fullName>
    </submittedName>
</protein>
<dbReference type="Gene3D" id="1.25.10.10">
    <property type="entry name" value="Leucine-rich Repeat Variant"/>
    <property type="match status" value="2"/>
</dbReference>
<evidence type="ECO:0000259" key="3">
    <source>
        <dbReference type="Pfam" id="PF01433"/>
    </source>
</evidence>
<comment type="caution">
    <text evidence="5">The sequence shown here is derived from an EMBL/GenBank/DDBJ whole genome shotgun (WGS) entry which is preliminary data.</text>
</comment>
<keyword evidence="1" id="KW-0175">Coiled coil</keyword>
<evidence type="ECO:0000313" key="5">
    <source>
        <dbReference type="EMBL" id="RUP49751.1"/>
    </source>
</evidence>
<evidence type="ECO:0000259" key="4">
    <source>
        <dbReference type="Pfam" id="PF17900"/>
    </source>
</evidence>